<reference evidence="1 2" key="1">
    <citation type="submission" date="2019-01" db="EMBL/GenBank/DDBJ databases">
        <authorList>
            <person name="Sayadi A."/>
        </authorList>
    </citation>
    <scope>NUCLEOTIDE SEQUENCE [LARGE SCALE GENOMIC DNA]</scope>
</reference>
<accession>A0A653BPU6</accession>
<protein>
    <submittedName>
        <fullName evidence="1">Uncharacterized protein</fullName>
    </submittedName>
</protein>
<dbReference type="AlphaFoldDB" id="A0A653BPU6"/>
<evidence type="ECO:0000313" key="1">
    <source>
        <dbReference type="EMBL" id="VEN37036.1"/>
    </source>
</evidence>
<evidence type="ECO:0000313" key="2">
    <source>
        <dbReference type="Proteomes" id="UP000410492"/>
    </source>
</evidence>
<dbReference type="EMBL" id="CAACVG010002920">
    <property type="protein sequence ID" value="VEN37036.1"/>
    <property type="molecule type" value="Genomic_DNA"/>
</dbReference>
<organism evidence="1 2">
    <name type="scientific">Callosobruchus maculatus</name>
    <name type="common">Southern cowpea weevil</name>
    <name type="synonym">Pulse bruchid</name>
    <dbReference type="NCBI Taxonomy" id="64391"/>
    <lineage>
        <taxon>Eukaryota</taxon>
        <taxon>Metazoa</taxon>
        <taxon>Ecdysozoa</taxon>
        <taxon>Arthropoda</taxon>
        <taxon>Hexapoda</taxon>
        <taxon>Insecta</taxon>
        <taxon>Pterygota</taxon>
        <taxon>Neoptera</taxon>
        <taxon>Endopterygota</taxon>
        <taxon>Coleoptera</taxon>
        <taxon>Polyphaga</taxon>
        <taxon>Cucujiformia</taxon>
        <taxon>Chrysomeloidea</taxon>
        <taxon>Chrysomelidae</taxon>
        <taxon>Bruchinae</taxon>
        <taxon>Bruchini</taxon>
        <taxon>Callosobruchus</taxon>
    </lineage>
</organism>
<keyword evidence="2" id="KW-1185">Reference proteome</keyword>
<name>A0A653BPU6_CALMS</name>
<proteinExistence type="predicted"/>
<dbReference type="Proteomes" id="UP000410492">
    <property type="component" value="Unassembled WGS sequence"/>
</dbReference>
<sequence length="31" mass="3452">MITKPCDIDMEQLLSFGGSPTVNPVEVSWKE</sequence>
<gene>
    <name evidence="1" type="ORF">CALMAC_LOCUS2416</name>
</gene>